<sequence>MSTHHKTQPCQWICQWKGTQMCAQCVLNSQSLADHRVSLGVLCGVNNLYYPHDLPPCMVGDKIDWSGKVPESQMLAAA</sequence>
<evidence type="ECO:0000313" key="1">
    <source>
        <dbReference type="EMBL" id="GEP45068.1"/>
    </source>
</evidence>
<dbReference type="AlphaFoldDB" id="A0A512MED6"/>
<reference evidence="1 2" key="1">
    <citation type="submission" date="2019-07" db="EMBL/GenBank/DDBJ databases">
        <title>Whole genome shotgun sequence of Brevifollis gellanilyticus NBRC 108608.</title>
        <authorList>
            <person name="Hosoyama A."/>
            <person name="Uohara A."/>
            <person name="Ohji S."/>
            <person name="Ichikawa N."/>
        </authorList>
    </citation>
    <scope>NUCLEOTIDE SEQUENCE [LARGE SCALE GENOMIC DNA]</scope>
    <source>
        <strain evidence="1 2">NBRC 108608</strain>
    </source>
</reference>
<organism evidence="1 2">
    <name type="scientific">Brevifollis gellanilyticus</name>
    <dbReference type="NCBI Taxonomy" id="748831"/>
    <lineage>
        <taxon>Bacteria</taxon>
        <taxon>Pseudomonadati</taxon>
        <taxon>Verrucomicrobiota</taxon>
        <taxon>Verrucomicrobiia</taxon>
        <taxon>Verrucomicrobiales</taxon>
        <taxon>Verrucomicrobiaceae</taxon>
    </lineage>
</organism>
<dbReference type="OrthoDB" id="9936006at2"/>
<comment type="caution">
    <text evidence="1">The sequence shown here is derived from an EMBL/GenBank/DDBJ whole genome shotgun (WGS) entry which is preliminary data.</text>
</comment>
<evidence type="ECO:0000313" key="2">
    <source>
        <dbReference type="Proteomes" id="UP000321577"/>
    </source>
</evidence>
<gene>
    <name evidence="1" type="ORF">BGE01nite_43590</name>
</gene>
<protein>
    <submittedName>
        <fullName evidence="1">Uncharacterized protein</fullName>
    </submittedName>
</protein>
<keyword evidence="2" id="KW-1185">Reference proteome</keyword>
<proteinExistence type="predicted"/>
<dbReference type="EMBL" id="BKAG01000041">
    <property type="protein sequence ID" value="GEP45068.1"/>
    <property type="molecule type" value="Genomic_DNA"/>
</dbReference>
<dbReference type="Proteomes" id="UP000321577">
    <property type="component" value="Unassembled WGS sequence"/>
</dbReference>
<dbReference type="RefSeq" id="WP_146853614.1">
    <property type="nucleotide sequence ID" value="NZ_BKAG01000041.1"/>
</dbReference>
<name>A0A512MED6_9BACT</name>
<accession>A0A512MED6</accession>